<dbReference type="Proteomes" id="UP001732700">
    <property type="component" value="Chromosome 5C"/>
</dbReference>
<name>A0ACD5XWL7_AVESA</name>
<reference evidence="1" key="1">
    <citation type="submission" date="2021-05" db="EMBL/GenBank/DDBJ databases">
        <authorList>
            <person name="Scholz U."/>
            <person name="Mascher M."/>
            <person name="Fiebig A."/>
        </authorList>
    </citation>
    <scope>NUCLEOTIDE SEQUENCE [LARGE SCALE GENOMIC DNA]</scope>
</reference>
<evidence type="ECO:0000313" key="1">
    <source>
        <dbReference type="EnsemblPlants" id="AVESA.00010b.r2.5CG0865450.1.CDS"/>
    </source>
</evidence>
<proteinExistence type="predicted"/>
<evidence type="ECO:0000313" key="2">
    <source>
        <dbReference type="Proteomes" id="UP001732700"/>
    </source>
</evidence>
<dbReference type="EnsemblPlants" id="AVESA.00010b.r2.5CG0865450.1">
    <property type="protein sequence ID" value="AVESA.00010b.r2.5CG0865450.1.CDS"/>
    <property type="gene ID" value="AVESA.00010b.r2.5CG0865450"/>
</dbReference>
<sequence length="400" mass="42860">MVLLGNLAAAGSTATFLRQMRRAQRADGGPASILAIGTANPAHCVRQEEYSDYYFRVTNKEHLTELKAKLSRICHKSGIKKRYFHHTEELLQAHPEFLDHTFPSLDARLDITATAVPKLAAAAASRAIDEWGCPVTDITHLVVSTYSGAHMPGADHCLAHLLGLRSSVRTIMLYVNGCSSASTALRVAKDIAENNRGARVLVACAELTLIMFRGPEEGHVDTILTQALLGDGAGAVIVGADAKPGGSAERPLFDMVAATQSVIPETKSAAAGGFRSDGFHFYPSMEMPGLIRDNVEQCLVNALGPLGGLSGDWNELFWAVHPGGPAILDKVEEALQLEPDKLMPSRHVLSQYGNMSGPTLIFVLDEIRRRHDQHNGLGVMLGIGPGVAVETMLLHATPAA</sequence>
<accession>A0ACD5XWL7</accession>
<keyword evidence="2" id="KW-1185">Reference proteome</keyword>
<organism evidence="1 2">
    <name type="scientific">Avena sativa</name>
    <name type="common">Oat</name>
    <dbReference type="NCBI Taxonomy" id="4498"/>
    <lineage>
        <taxon>Eukaryota</taxon>
        <taxon>Viridiplantae</taxon>
        <taxon>Streptophyta</taxon>
        <taxon>Embryophyta</taxon>
        <taxon>Tracheophyta</taxon>
        <taxon>Spermatophyta</taxon>
        <taxon>Magnoliopsida</taxon>
        <taxon>Liliopsida</taxon>
        <taxon>Poales</taxon>
        <taxon>Poaceae</taxon>
        <taxon>BOP clade</taxon>
        <taxon>Pooideae</taxon>
        <taxon>Poodae</taxon>
        <taxon>Poeae</taxon>
        <taxon>Poeae Chloroplast Group 1 (Aveneae type)</taxon>
        <taxon>Aveninae</taxon>
        <taxon>Avena</taxon>
    </lineage>
</organism>
<protein>
    <submittedName>
        <fullName evidence="1">Uncharacterized protein</fullName>
    </submittedName>
</protein>
<reference evidence="1" key="2">
    <citation type="submission" date="2025-09" db="UniProtKB">
        <authorList>
            <consortium name="EnsemblPlants"/>
        </authorList>
    </citation>
    <scope>IDENTIFICATION</scope>
</reference>